<evidence type="ECO:0000313" key="4">
    <source>
        <dbReference type="EMBL" id="NNG24613.1"/>
    </source>
</evidence>
<dbReference type="PANTHER" id="PTHR44591">
    <property type="entry name" value="STRESS RESPONSE REGULATOR PROTEIN 1"/>
    <property type="match status" value="1"/>
</dbReference>
<evidence type="ECO:0000259" key="3">
    <source>
        <dbReference type="PROSITE" id="PS50110"/>
    </source>
</evidence>
<sequence length="128" mass="13790">MILIADDDSDLAENCSMMLESHGYDVSVVLSASEALARISRQQPDLLISDCCMPGMTGLELSEQLKSSPADGNFPILLMSGSLQCKVAGGKTYDAFLRKPFLAEELLLQVRTLLQNSARTAQSHSGNP</sequence>
<dbReference type="GO" id="GO:0000160">
    <property type="term" value="P:phosphorelay signal transduction system"/>
    <property type="evidence" value="ECO:0007669"/>
    <property type="project" value="InterPro"/>
</dbReference>
<dbReference type="Gene3D" id="3.40.50.2300">
    <property type="match status" value="1"/>
</dbReference>
<accession>A0A7Y2P0V4</accession>
<dbReference type="InterPro" id="IPR001789">
    <property type="entry name" value="Sig_transdc_resp-reg_receiver"/>
</dbReference>
<dbReference type="InterPro" id="IPR011006">
    <property type="entry name" value="CheY-like_superfamily"/>
</dbReference>
<evidence type="ECO:0000256" key="1">
    <source>
        <dbReference type="ARBA" id="ARBA00022553"/>
    </source>
</evidence>
<dbReference type="EMBL" id="JABAIV010000006">
    <property type="protein sequence ID" value="NNG24613.1"/>
    <property type="molecule type" value="Genomic_DNA"/>
</dbReference>
<dbReference type="SMART" id="SM00448">
    <property type="entry name" value="REC"/>
    <property type="match status" value="1"/>
</dbReference>
<organism evidence="4 5">
    <name type="scientific">Telluria aromaticivorans</name>
    <dbReference type="NCBI Taxonomy" id="2725995"/>
    <lineage>
        <taxon>Bacteria</taxon>
        <taxon>Pseudomonadati</taxon>
        <taxon>Pseudomonadota</taxon>
        <taxon>Betaproteobacteria</taxon>
        <taxon>Burkholderiales</taxon>
        <taxon>Oxalobacteraceae</taxon>
        <taxon>Telluria group</taxon>
        <taxon>Telluria</taxon>
    </lineage>
</organism>
<gene>
    <name evidence="4" type="ORF">HGB41_16595</name>
</gene>
<dbReference type="PANTHER" id="PTHR44591:SF3">
    <property type="entry name" value="RESPONSE REGULATORY DOMAIN-CONTAINING PROTEIN"/>
    <property type="match status" value="1"/>
</dbReference>
<dbReference type="RefSeq" id="WP_171086446.1">
    <property type="nucleotide sequence ID" value="NZ_JABAIV010000006.1"/>
</dbReference>
<dbReference type="InterPro" id="IPR050595">
    <property type="entry name" value="Bact_response_regulator"/>
</dbReference>
<evidence type="ECO:0000256" key="2">
    <source>
        <dbReference type="PROSITE-ProRule" id="PRU00169"/>
    </source>
</evidence>
<dbReference type="Proteomes" id="UP000533905">
    <property type="component" value="Unassembled WGS sequence"/>
</dbReference>
<feature type="domain" description="Response regulatory" evidence="3">
    <location>
        <begin position="1"/>
        <end position="114"/>
    </location>
</feature>
<evidence type="ECO:0000313" key="5">
    <source>
        <dbReference type="Proteomes" id="UP000533905"/>
    </source>
</evidence>
<dbReference type="Pfam" id="PF00072">
    <property type="entry name" value="Response_reg"/>
    <property type="match status" value="1"/>
</dbReference>
<protein>
    <submittedName>
        <fullName evidence="4">Response regulator</fullName>
    </submittedName>
</protein>
<keyword evidence="5" id="KW-1185">Reference proteome</keyword>
<name>A0A7Y2P0V4_9BURK</name>
<dbReference type="PROSITE" id="PS50110">
    <property type="entry name" value="RESPONSE_REGULATORY"/>
    <property type="match status" value="1"/>
</dbReference>
<comment type="caution">
    <text evidence="4">The sequence shown here is derived from an EMBL/GenBank/DDBJ whole genome shotgun (WGS) entry which is preliminary data.</text>
</comment>
<reference evidence="4 5" key="1">
    <citation type="submission" date="2020-04" db="EMBL/GenBank/DDBJ databases">
        <title>Massilia sp. nov., a cold adapted bacteria isolated from Arctic soil.</title>
        <authorList>
            <person name="Son J."/>
            <person name="Ka J.-O."/>
        </authorList>
    </citation>
    <scope>NUCLEOTIDE SEQUENCE [LARGE SCALE GENOMIC DNA]</scope>
    <source>
        <strain evidence="4 5">ML15P13</strain>
    </source>
</reference>
<feature type="modified residue" description="4-aspartylphosphate" evidence="2">
    <location>
        <position position="50"/>
    </location>
</feature>
<keyword evidence="1 2" id="KW-0597">Phosphoprotein</keyword>
<proteinExistence type="predicted"/>
<dbReference type="AlphaFoldDB" id="A0A7Y2P0V4"/>
<dbReference type="SUPFAM" id="SSF52172">
    <property type="entry name" value="CheY-like"/>
    <property type="match status" value="1"/>
</dbReference>